<reference evidence="2" key="1">
    <citation type="journal article" date="2020" name="Microb. Genom.">
        <title>Genetic diversity of clinical and environmental Mucorales isolates obtained from an investigation of mucormycosis cases among solid organ transplant recipients.</title>
        <authorList>
            <person name="Nguyen M.H."/>
            <person name="Kaul D."/>
            <person name="Muto C."/>
            <person name="Cheng S.J."/>
            <person name="Richter R.A."/>
            <person name="Bruno V.M."/>
            <person name="Liu G."/>
            <person name="Beyhan S."/>
            <person name="Sundermann A.J."/>
            <person name="Mounaud S."/>
            <person name="Pasculle A.W."/>
            <person name="Nierman W.C."/>
            <person name="Driscoll E."/>
            <person name="Cumbie R."/>
            <person name="Clancy C.J."/>
            <person name="Dupont C.L."/>
        </authorList>
    </citation>
    <scope>NUCLEOTIDE SEQUENCE</scope>
    <source>
        <strain evidence="2">GL11</strain>
    </source>
</reference>
<accession>A0A9P6WU41</accession>
<feature type="region of interest" description="Disordered" evidence="1">
    <location>
        <begin position="84"/>
        <end position="114"/>
    </location>
</feature>
<gene>
    <name evidence="2" type="ORF">G6F64_014294</name>
</gene>
<keyword evidence="3" id="KW-1185">Reference proteome</keyword>
<evidence type="ECO:0000313" key="2">
    <source>
        <dbReference type="EMBL" id="KAG1284520.1"/>
    </source>
</evidence>
<dbReference type="EMBL" id="JAANQT010007896">
    <property type="protein sequence ID" value="KAG1284520.1"/>
    <property type="molecule type" value="Genomic_DNA"/>
</dbReference>
<dbReference type="Proteomes" id="UP000716291">
    <property type="component" value="Unassembled WGS sequence"/>
</dbReference>
<dbReference type="AlphaFoldDB" id="A0A9P6WU41"/>
<name>A0A9P6WU41_RHIOR</name>
<comment type="caution">
    <text evidence="2">The sequence shown here is derived from an EMBL/GenBank/DDBJ whole genome shotgun (WGS) entry which is preliminary data.</text>
</comment>
<protein>
    <submittedName>
        <fullName evidence="2">Uncharacterized protein</fullName>
    </submittedName>
</protein>
<sequence length="138" mass="15094">MALHQALVRRWSGGLFPALRAVQHGGQHHGIASRDAGYCGSGVQRRLLLGGPRRLPALCRIGYGRQLRSVALFAPPVRQRAVAGSLRRPARRACGRADGPGRKQWRQGRPAGCGSRCERRAVRRWHRGRGPQGCDHGA</sequence>
<organism evidence="2 3">
    <name type="scientific">Rhizopus oryzae</name>
    <name type="common">Mucormycosis agent</name>
    <name type="synonym">Rhizopus arrhizus var. delemar</name>
    <dbReference type="NCBI Taxonomy" id="64495"/>
    <lineage>
        <taxon>Eukaryota</taxon>
        <taxon>Fungi</taxon>
        <taxon>Fungi incertae sedis</taxon>
        <taxon>Mucoromycota</taxon>
        <taxon>Mucoromycotina</taxon>
        <taxon>Mucoromycetes</taxon>
        <taxon>Mucorales</taxon>
        <taxon>Mucorineae</taxon>
        <taxon>Rhizopodaceae</taxon>
        <taxon>Rhizopus</taxon>
    </lineage>
</organism>
<proteinExistence type="predicted"/>
<evidence type="ECO:0000313" key="3">
    <source>
        <dbReference type="Proteomes" id="UP000716291"/>
    </source>
</evidence>
<evidence type="ECO:0000256" key="1">
    <source>
        <dbReference type="SAM" id="MobiDB-lite"/>
    </source>
</evidence>